<reference evidence="3" key="1">
    <citation type="submission" date="2025-08" db="UniProtKB">
        <authorList>
            <consortium name="RefSeq"/>
        </authorList>
    </citation>
    <scope>IDENTIFICATION</scope>
</reference>
<keyword evidence="2" id="KW-1185">Reference proteome</keyword>
<dbReference type="RefSeq" id="XP_022095406.1">
    <property type="nucleotide sequence ID" value="XM_022239714.1"/>
</dbReference>
<dbReference type="Proteomes" id="UP000694845">
    <property type="component" value="Unplaced"/>
</dbReference>
<name>A0A8B7YVR7_ACAPL</name>
<feature type="compositionally biased region" description="Polar residues" evidence="1">
    <location>
        <begin position="106"/>
        <end position="115"/>
    </location>
</feature>
<protein>
    <submittedName>
        <fullName evidence="3">Uncharacterized protein LOC110981795 isoform X2</fullName>
    </submittedName>
</protein>
<organism evidence="2 3">
    <name type="scientific">Acanthaster planci</name>
    <name type="common">Crown-of-thorns starfish</name>
    <dbReference type="NCBI Taxonomy" id="133434"/>
    <lineage>
        <taxon>Eukaryota</taxon>
        <taxon>Metazoa</taxon>
        <taxon>Echinodermata</taxon>
        <taxon>Eleutherozoa</taxon>
        <taxon>Asterozoa</taxon>
        <taxon>Asteroidea</taxon>
        <taxon>Valvatacea</taxon>
        <taxon>Valvatida</taxon>
        <taxon>Acanthasteridae</taxon>
        <taxon>Acanthaster</taxon>
    </lineage>
</organism>
<accession>A0A8B7YVR7</accession>
<sequence length="199" mass="23039">MWYESAEINMQPHHQKDELYEGLGQPDFLIKKEEENYPIHVEKKSSPQTVDNRGGKTTAFKEYLEDDFLWASSHSFQLPLTFPKRGEHVVAFQEYIQANRAESISWTDTNPQFQPTEHRKRKAGSSFPDDQNNEQPLENKKKKQRYHLVLDAETPTNPNEQMVENFPCEPPGATGIYKPITAYGTTYPCNPPTPDPWQV</sequence>
<dbReference type="AlphaFoldDB" id="A0A8B7YVR7"/>
<dbReference type="GeneID" id="110981795"/>
<proteinExistence type="predicted"/>
<gene>
    <name evidence="3" type="primary">LOC110981795</name>
</gene>
<evidence type="ECO:0000313" key="2">
    <source>
        <dbReference type="Proteomes" id="UP000694845"/>
    </source>
</evidence>
<feature type="region of interest" description="Disordered" evidence="1">
    <location>
        <begin position="106"/>
        <end position="147"/>
    </location>
</feature>
<evidence type="ECO:0000313" key="3">
    <source>
        <dbReference type="RefSeq" id="XP_022095406.1"/>
    </source>
</evidence>
<evidence type="ECO:0000256" key="1">
    <source>
        <dbReference type="SAM" id="MobiDB-lite"/>
    </source>
</evidence>